<feature type="region of interest" description="Disordered" evidence="1">
    <location>
        <begin position="1"/>
        <end position="116"/>
    </location>
</feature>
<sequence>MEGSESPDGNSSDHGRGSRTSAGQNLGINKFHSGKISKVVKRNVIPAAPKQHTPVYTIDKNDFRNVVQKLTGSPASASPPPPPPPPPQQAEVPSNPVQPTSPKGSNPRLQKIRPPPLQPVFSFDKLVPNLAALTTISFPTSHQYISPAKTATVTNPTANVSNPSNSRFQAPSQTFYRPPDSVWAESLQRPVRPRPSMAQPSPPGFNPQYNSSVPSQWPGAVAPSQMMPSRQLQLHSAPPLPSPGSQFSLPPFSPSALFPLSPSAHFGFPGGIGALPLPPSPGSLLPLSPRFPFTSF</sequence>
<reference evidence="3" key="1">
    <citation type="submission" date="2010-04" db="EMBL/GenBank/DDBJ databases">
        <authorList>
            <person name="Reid K.E."/>
            <person name="Liao N."/>
            <person name="Chan S."/>
            <person name="Docking R."/>
            <person name="Taylor G."/>
            <person name="Moore R."/>
            <person name="Mayo M."/>
            <person name="Munro S."/>
            <person name="King J."/>
            <person name="Yanchuk A."/>
            <person name="Holt R."/>
            <person name="Jones S."/>
            <person name="Marra M."/>
            <person name="Ritland C.E."/>
            <person name="Ritland K."/>
            <person name="Bohlmann J."/>
        </authorList>
    </citation>
    <scope>NUCLEOTIDE SEQUENCE</scope>
    <source>
        <tissue evidence="3">Bud</tissue>
    </source>
</reference>
<dbReference type="OMA" id="YSHCISV"/>
<feature type="compositionally biased region" description="Polar residues" evidence="1">
    <location>
        <begin position="91"/>
        <end position="108"/>
    </location>
</feature>
<organism evidence="3">
    <name type="scientific">Picea sitchensis</name>
    <name type="common">Sitka spruce</name>
    <name type="synonym">Pinus sitchensis</name>
    <dbReference type="NCBI Taxonomy" id="3332"/>
    <lineage>
        <taxon>Eukaryota</taxon>
        <taxon>Viridiplantae</taxon>
        <taxon>Streptophyta</taxon>
        <taxon>Embryophyta</taxon>
        <taxon>Tracheophyta</taxon>
        <taxon>Spermatophyta</taxon>
        <taxon>Pinopsida</taxon>
        <taxon>Pinidae</taxon>
        <taxon>Conifers I</taxon>
        <taxon>Pinales</taxon>
        <taxon>Pinaceae</taxon>
        <taxon>Picea</taxon>
    </lineage>
</organism>
<feature type="domain" description="VQ" evidence="2">
    <location>
        <begin position="52"/>
        <end position="76"/>
    </location>
</feature>
<dbReference type="PANTHER" id="PTHR33783">
    <property type="entry name" value="PROTEIN HAIKU1"/>
    <property type="match status" value="1"/>
</dbReference>
<feature type="compositionally biased region" description="Polar residues" evidence="1">
    <location>
        <begin position="155"/>
        <end position="175"/>
    </location>
</feature>
<evidence type="ECO:0000256" key="1">
    <source>
        <dbReference type="SAM" id="MobiDB-lite"/>
    </source>
</evidence>
<name>D5ABJ2_PICSI</name>
<feature type="region of interest" description="Disordered" evidence="1">
    <location>
        <begin position="155"/>
        <end position="176"/>
    </location>
</feature>
<accession>D5ABJ2</accession>
<feature type="region of interest" description="Disordered" evidence="1">
    <location>
        <begin position="189"/>
        <end position="248"/>
    </location>
</feature>
<dbReference type="EMBL" id="BT123599">
    <property type="protein sequence ID" value="ADE76911.1"/>
    <property type="molecule type" value="mRNA"/>
</dbReference>
<dbReference type="Pfam" id="PF05678">
    <property type="entry name" value="VQ"/>
    <property type="match status" value="1"/>
</dbReference>
<dbReference type="AlphaFoldDB" id="D5ABJ2"/>
<evidence type="ECO:0000313" key="3">
    <source>
        <dbReference type="EMBL" id="ADE76911.1"/>
    </source>
</evidence>
<dbReference type="PANTHER" id="PTHR33783:SF1">
    <property type="entry name" value="PROTEIN HAIKU1"/>
    <property type="match status" value="1"/>
</dbReference>
<feature type="compositionally biased region" description="Basic residues" evidence="1">
    <location>
        <begin position="32"/>
        <end position="41"/>
    </location>
</feature>
<feature type="compositionally biased region" description="Polar residues" evidence="1">
    <location>
        <begin position="17"/>
        <end position="27"/>
    </location>
</feature>
<dbReference type="InterPro" id="IPR039612">
    <property type="entry name" value="VQ_5/9/14"/>
</dbReference>
<dbReference type="InterPro" id="IPR008889">
    <property type="entry name" value="VQ"/>
</dbReference>
<evidence type="ECO:0000259" key="2">
    <source>
        <dbReference type="Pfam" id="PF05678"/>
    </source>
</evidence>
<protein>
    <recommendedName>
        <fullName evidence="2">VQ domain-containing protein</fullName>
    </recommendedName>
</protein>
<proteinExistence type="evidence at transcript level"/>
<feature type="compositionally biased region" description="Pro residues" evidence="1">
    <location>
        <begin position="77"/>
        <end position="88"/>
    </location>
</feature>